<dbReference type="EMBL" id="MF622050">
    <property type="protein sequence ID" value="ATL64016.1"/>
    <property type="molecule type" value="Genomic_DNA"/>
</dbReference>
<protein>
    <submittedName>
        <fullName evidence="1">Uncharacterized protein</fullName>
    </submittedName>
</protein>
<sequence>MALGILSKLAMAGIVLTSVTGAATLGGVSIIAHEVHAEENANQEHFEKTLEGKVLNFKDVLSKNTISIKDFSKAVENELKNKGFDPSEYKLKFKVKVGHSVYQSSDGGNLIVGNEHIGTATAEFNPTKHKLGVYESEIEKIIDYIIKNITSKDLDVSVNMQNKIFQYIHLQYLRTDAGRINFMNLIENPFTYKPRKKPIDLDEIQKHKNTIIKFNEIFKQGNNLENLLKRMKKPSNMNFHIAISEDNLLTSDNPVIATDNWNQIMLPITPNILIEFQEDKINSSNDLRVILKKNKTRYVNEATINTANYFIISNKEFTRYQYKYIDNRFNNKNWEIGYPHVNLKN</sequence>
<dbReference type="RefSeq" id="WP_172691882.1">
    <property type="nucleotide sequence ID" value="NZ_MF622050.1"/>
</dbReference>
<name>A0A291R9W2_STAAU</name>
<dbReference type="InterPro" id="IPR025332">
    <property type="entry name" value="DUF4238"/>
</dbReference>
<evidence type="ECO:0000313" key="1">
    <source>
        <dbReference type="EMBL" id="ATL64016.1"/>
    </source>
</evidence>
<geneLocation type="plasmid" evidence="1">
    <name>pSA564-fus</name>
</geneLocation>
<dbReference type="Pfam" id="PF14022">
    <property type="entry name" value="DUF4238"/>
    <property type="match status" value="1"/>
</dbReference>
<reference evidence="1" key="1">
    <citation type="submission" date="2017-08" db="EMBL/GenBank/DDBJ databases">
        <title>Staphylococcus aureus genetic determinants of fusidic acid resistance in Atopic Dermatitis.</title>
        <authorList>
            <person name="Edslev S.M."/>
        </authorList>
    </citation>
    <scope>NUCLEOTIDE SEQUENCE</scope>
    <source>
        <strain evidence="1">ST6</strain>
        <plasmid evidence="1">pSA564-fus</plasmid>
    </source>
</reference>
<accession>A0A291R9W2</accession>
<proteinExistence type="predicted"/>
<dbReference type="AlphaFoldDB" id="A0A291R9W2"/>
<organism evidence="1">
    <name type="scientific">Staphylococcus aureus</name>
    <dbReference type="NCBI Taxonomy" id="1280"/>
    <lineage>
        <taxon>Bacteria</taxon>
        <taxon>Bacillati</taxon>
        <taxon>Bacillota</taxon>
        <taxon>Bacilli</taxon>
        <taxon>Bacillales</taxon>
        <taxon>Staphylococcaceae</taxon>
        <taxon>Staphylococcus</taxon>
    </lineage>
</organism>
<keyword evidence="1" id="KW-0614">Plasmid</keyword>